<feature type="region of interest" description="Disordered" evidence="1">
    <location>
        <begin position="101"/>
        <end position="185"/>
    </location>
</feature>
<dbReference type="AlphaFoldDB" id="A0A8S9R3P7"/>
<sequence>MSSTSKTVRPVDGTGLPEKAAAALVNSFRLASVTQRLAFHIQAGSKSDVKEFQICCISLAKVLSGQPNSYFVRSLNSGHVTTQTQRPSSPPIQSVSRISDLMDVDSVTPDSTNWRPRMRGSITPGSYSPALDHMIIRPTQQSQTRLHGSQPAQTPPVHTSQTQPPFSTAPPAFTRPSGPTAPWRT</sequence>
<dbReference type="EMBL" id="QGKX02000996">
    <property type="protein sequence ID" value="KAF3558328.1"/>
    <property type="molecule type" value="Genomic_DNA"/>
</dbReference>
<reference evidence="2" key="1">
    <citation type="submission" date="2019-12" db="EMBL/GenBank/DDBJ databases">
        <title>Genome sequencing and annotation of Brassica cretica.</title>
        <authorList>
            <person name="Studholme D.J."/>
            <person name="Sarris P."/>
        </authorList>
    </citation>
    <scope>NUCLEOTIDE SEQUENCE</scope>
    <source>
        <strain evidence="2">PFS-109/04</strain>
        <tissue evidence="2">Leaf</tissue>
    </source>
</reference>
<accession>A0A8S9R3P7</accession>
<organism evidence="2 3">
    <name type="scientific">Brassica cretica</name>
    <name type="common">Mustard</name>
    <dbReference type="NCBI Taxonomy" id="69181"/>
    <lineage>
        <taxon>Eukaryota</taxon>
        <taxon>Viridiplantae</taxon>
        <taxon>Streptophyta</taxon>
        <taxon>Embryophyta</taxon>
        <taxon>Tracheophyta</taxon>
        <taxon>Spermatophyta</taxon>
        <taxon>Magnoliopsida</taxon>
        <taxon>eudicotyledons</taxon>
        <taxon>Gunneridae</taxon>
        <taxon>Pentapetalae</taxon>
        <taxon>rosids</taxon>
        <taxon>malvids</taxon>
        <taxon>Brassicales</taxon>
        <taxon>Brassicaceae</taxon>
        <taxon>Brassiceae</taxon>
        <taxon>Brassica</taxon>
    </lineage>
</organism>
<gene>
    <name evidence="2" type="ORF">F2Q69_00016250</name>
</gene>
<feature type="compositionally biased region" description="Polar residues" evidence="1">
    <location>
        <begin position="138"/>
        <end position="166"/>
    </location>
</feature>
<name>A0A8S9R3P7_BRACR</name>
<evidence type="ECO:0000313" key="2">
    <source>
        <dbReference type="EMBL" id="KAF3558328.1"/>
    </source>
</evidence>
<evidence type="ECO:0000256" key="1">
    <source>
        <dbReference type="SAM" id="MobiDB-lite"/>
    </source>
</evidence>
<protein>
    <submittedName>
        <fullName evidence="2">Uncharacterized protein</fullName>
    </submittedName>
</protein>
<comment type="caution">
    <text evidence="2">The sequence shown here is derived from an EMBL/GenBank/DDBJ whole genome shotgun (WGS) entry which is preliminary data.</text>
</comment>
<dbReference type="Proteomes" id="UP000712600">
    <property type="component" value="Unassembled WGS sequence"/>
</dbReference>
<proteinExistence type="predicted"/>
<evidence type="ECO:0000313" key="3">
    <source>
        <dbReference type="Proteomes" id="UP000712600"/>
    </source>
</evidence>